<name>A0AAD5XTZ7_9FUNG</name>
<dbReference type="PROSITE" id="PS50862">
    <property type="entry name" value="AA_TRNA_LIGASE_II"/>
    <property type="match status" value="1"/>
</dbReference>
<evidence type="ECO:0000313" key="14">
    <source>
        <dbReference type="EMBL" id="KAJ3183788.1"/>
    </source>
</evidence>
<protein>
    <recommendedName>
        <fullName evidence="11">Asparagine--tRNA ligase, cytoplasmic</fullName>
        <ecNumber evidence="3">6.1.1.22</ecNumber>
    </recommendedName>
    <alternativeName>
        <fullName evidence="10">Asparaginyl-tRNA synthetase</fullName>
    </alternativeName>
</protein>
<dbReference type="PANTHER" id="PTHR22594:SF16">
    <property type="entry name" value="ASPARAGINE--TRNA LIGASE, CYTOPLASMIC"/>
    <property type="match status" value="1"/>
</dbReference>
<evidence type="ECO:0000313" key="15">
    <source>
        <dbReference type="Proteomes" id="UP001212152"/>
    </source>
</evidence>
<evidence type="ECO:0000256" key="6">
    <source>
        <dbReference type="ARBA" id="ARBA00022741"/>
    </source>
</evidence>
<evidence type="ECO:0000259" key="13">
    <source>
        <dbReference type="PROSITE" id="PS50862"/>
    </source>
</evidence>
<dbReference type="FunFam" id="3.30.930.10:FF:000040">
    <property type="entry name" value="Asparagine--tRNA ligase, cytoplasmic"/>
    <property type="match status" value="1"/>
</dbReference>
<keyword evidence="4" id="KW-0963">Cytoplasm</keyword>
<dbReference type="Gene3D" id="3.30.1910.20">
    <property type="entry name" value="asparaginyl-tRNA synthetase, N-terminal domain"/>
    <property type="match status" value="1"/>
</dbReference>
<comment type="similarity">
    <text evidence="2">Belongs to the class-II aminoacyl-tRNA synthetase family.</text>
</comment>
<dbReference type="CDD" id="cd00776">
    <property type="entry name" value="AsxRS_core"/>
    <property type="match status" value="1"/>
</dbReference>
<reference evidence="14" key="1">
    <citation type="submission" date="2020-05" db="EMBL/GenBank/DDBJ databases">
        <title>Phylogenomic resolution of chytrid fungi.</title>
        <authorList>
            <person name="Stajich J.E."/>
            <person name="Amses K."/>
            <person name="Simmons R."/>
            <person name="Seto K."/>
            <person name="Myers J."/>
            <person name="Bonds A."/>
            <person name="Quandt C.A."/>
            <person name="Barry K."/>
            <person name="Liu P."/>
            <person name="Grigoriev I."/>
            <person name="Longcore J.E."/>
            <person name="James T.Y."/>
        </authorList>
    </citation>
    <scope>NUCLEOTIDE SEQUENCE</scope>
    <source>
        <strain evidence="14">JEL0379</strain>
    </source>
</reference>
<evidence type="ECO:0000256" key="2">
    <source>
        <dbReference type="ARBA" id="ARBA00008226"/>
    </source>
</evidence>
<organism evidence="14 15">
    <name type="scientific">Geranomyces variabilis</name>
    <dbReference type="NCBI Taxonomy" id="109894"/>
    <lineage>
        <taxon>Eukaryota</taxon>
        <taxon>Fungi</taxon>
        <taxon>Fungi incertae sedis</taxon>
        <taxon>Chytridiomycota</taxon>
        <taxon>Chytridiomycota incertae sedis</taxon>
        <taxon>Chytridiomycetes</taxon>
        <taxon>Spizellomycetales</taxon>
        <taxon>Powellomycetaceae</taxon>
        <taxon>Geranomyces</taxon>
    </lineage>
</organism>
<dbReference type="SUPFAM" id="SSF50249">
    <property type="entry name" value="Nucleic acid-binding proteins"/>
    <property type="match status" value="1"/>
</dbReference>
<comment type="subcellular location">
    <subcellularLocation>
        <location evidence="1">Cytoplasm</location>
    </subcellularLocation>
</comment>
<dbReference type="NCBIfam" id="TIGR00457">
    <property type="entry name" value="asnS"/>
    <property type="match status" value="1"/>
</dbReference>
<dbReference type="InterPro" id="IPR012340">
    <property type="entry name" value="NA-bd_OB-fold"/>
</dbReference>
<dbReference type="GO" id="GO:0006421">
    <property type="term" value="P:asparaginyl-tRNA aminoacylation"/>
    <property type="evidence" value="ECO:0007669"/>
    <property type="project" value="InterPro"/>
</dbReference>
<dbReference type="EMBL" id="JADGJQ010000005">
    <property type="protein sequence ID" value="KAJ3183788.1"/>
    <property type="molecule type" value="Genomic_DNA"/>
</dbReference>
<dbReference type="InterPro" id="IPR006195">
    <property type="entry name" value="aa-tRNA-synth_II"/>
</dbReference>
<dbReference type="GO" id="GO:0003676">
    <property type="term" value="F:nucleic acid binding"/>
    <property type="evidence" value="ECO:0007669"/>
    <property type="project" value="InterPro"/>
</dbReference>
<keyword evidence="8" id="KW-0648">Protein biosynthesis</keyword>
<dbReference type="InterPro" id="IPR004365">
    <property type="entry name" value="NA-bd_OB_tRNA"/>
</dbReference>
<evidence type="ECO:0000256" key="1">
    <source>
        <dbReference type="ARBA" id="ARBA00004496"/>
    </source>
</evidence>
<evidence type="ECO:0000256" key="11">
    <source>
        <dbReference type="ARBA" id="ARBA00039867"/>
    </source>
</evidence>
<feature type="domain" description="Aminoacyl-transfer RNA synthetases class-II family profile" evidence="13">
    <location>
        <begin position="258"/>
        <end position="562"/>
    </location>
</feature>
<dbReference type="InterPro" id="IPR004364">
    <property type="entry name" value="Aa-tRNA-synt_II"/>
</dbReference>
<dbReference type="SUPFAM" id="SSF55681">
    <property type="entry name" value="Class II aaRS and biotin synthetases"/>
    <property type="match status" value="1"/>
</dbReference>
<evidence type="ECO:0000256" key="10">
    <source>
        <dbReference type="ARBA" id="ARBA00029886"/>
    </source>
</evidence>
<evidence type="ECO:0000256" key="9">
    <source>
        <dbReference type="ARBA" id="ARBA00023146"/>
    </source>
</evidence>
<evidence type="ECO:0000256" key="8">
    <source>
        <dbReference type="ARBA" id="ARBA00022917"/>
    </source>
</evidence>
<dbReference type="InterPro" id="IPR048952">
    <property type="entry name" value="AsnRS_N"/>
</dbReference>
<dbReference type="GO" id="GO:0005524">
    <property type="term" value="F:ATP binding"/>
    <property type="evidence" value="ECO:0007669"/>
    <property type="project" value="UniProtKB-KW"/>
</dbReference>
<dbReference type="InterPro" id="IPR004522">
    <property type="entry name" value="Asn-tRNA-ligase"/>
</dbReference>
<keyword evidence="7" id="KW-0067">ATP-binding</keyword>
<dbReference type="Pfam" id="PF20917">
    <property type="entry name" value="AsnRS_N"/>
    <property type="match status" value="1"/>
</dbReference>
<sequence>MSLDKDVAKMTLDAKAGSSVYVCELSGDDAKGSGSEAAPFKTVLRAVESNATAEILVRKTADEGFQPAAKSALKKAQKLAEGKAAKAAKAAASAADAAAAEAARMEEAKKIVIKQDESLPAAQRIKIRDGTEHRGKRVKVSGWVHRHRSQGNALMFIVLRDGSGYLQCVLTGKQCQTFDAITLMKESTVTIYGVLEALPEGKTAPGGHELRADYWEVIGKAPGGEDAFDNKFNVNTSPDIMLDQRHLVIRGETASSVLKMRALVLKAFREFFDSKKVLEVTPPLMVQTQVEGGSTLFDFNYYGQTAYLTQSSQLYLETCLASLGDVYCMAESFRAEKSHTRRHLSEFTHCEGELAFIDFEDLLNFLEEMIVYVMKRVTTDPEGSQILKELNPDFKAPTGRFRRMNYADAIKWLNDNGVKKDVLDAEGNVIGQADYEFGEDIPESPERRMTDTIGEPILLCRFPAEIKSFYMKRCPEDLRLTESVDVLMPNVGEIVGGSMRMTDLKELMKGYEREGIDPAPYYWYTDQRKYGTCEHGGFGLGVERFLAWLLNRYTVREVCLYPRFMGRCEP</sequence>
<evidence type="ECO:0000256" key="5">
    <source>
        <dbReference type="ARBA" id="ARBA00022598"/>
    </source>
</evidence>
<evidence type="ECO:0000256" key="4">
    <source>
        <dbReference type="ARBA" id="ARBA00022490"/>
    </source>
</evidence>
<dbReference type="EC" id="6.1.1.22" evidence="3"/>
<accession>A0AAD5XTZ7</accession>
<dbReference type="CDD" id="cd04323">
    <property type="entry name" value="AsnRS_cyto_like_N"/>
    <property type="match status" value="1"/>
</dbReference>
<comment type="catalytic activity">
    <reaction evidence="12">
        <text>tRNA(Asn) + L-asparagine + ATP = L-asparaginyl-tRNA(Asn) + AMP + diphosphate + H(+)</text>
        <dbReference type="Rhea" id="RHEA:11180"/>
        <dbReference type="Rhea" id="RHEA-COMP:9659"/>
        <dbReference type="Rhea" id="RHEA-COMP:9674"/>
        <dbReference type="ChEBI" id="CHEBI:15378"/>
        <dbReference type="ChEBI" id="CHEBI:30616"/>
        <dbReference type="ChEBI" id="CHEBI:33019"/>
        <dbReference type="ChEBI" id="CHEBI:58048"/>
        <dbReference type="ChEBI" id="CHEBI:78442"/>
        <dbReference type="ChEBI" id="CHEBI:78515"/>
        <dbReference type="ChEBI" id="CHEBI:456215"/>
        <dbReference type="EC" id="6.1.1.22"/>
    </reaction>
</comment>
<dbReference type="InterPro" id="IPR002312">
    <property type="entry name" value="Asp/Asn-tRNA-synth_IIb"/>
</dbReference>
<proteinExistence type="inferred from homology"/>
<dbReference type="Proteomes" id="UP001212152">
    <property type="component" value="Unassembled WGS sequence"/>
</dbReference>
<keyword evidence="5" id="KW-0436">Ligase</keyword>
<gene>
    <name evidence="14" type="ORF">HDU87_005904</name>
</gene>
<dbReference type="Gene3D" id="2.40.50.140">
    <property type="entry name" value="Nucleic acid-binding proteins"/>
    <property type="match status" value="1"/>
</dbReference>
<dbReference type="AlphaFoldDB" id="A0AAD5XTZ7"/>
<dbReference type="GO" id="GO:0005737">
    <property type="term" value="C:cytoplasm"/>
    <property type="evidence" value="ECO:0007669"/>
    <property type="project" value="UniProtKB-SubCell"/>
</dbReference>
<dbReference type="InterPro" id="IPR045864">
    <property type="entry name" value="aa-tRNA-synth_II/BPL/LPL"/>
</dbReference>
<dbReference type="GO" id="GO:0004816">
    <property type="term" value="F:asparagine-tRNA ligase activity"/>
    <property type="evidence" value="ECO:0007669"/>
    <property type="project" value="UniProtKB-EC"/>
</dbReference>
<evidence type="ECO:0000256" key="12">
    <source>
        <dbReference type="ARBA" id="ARBA00047844"/>
    </source>
</evidence>
<evidence type="ECO:0000256" key="7">
    <source>
        <dbReference type="ARBA" id="ARBA00022840"/>
    </source>
</evidence>
<dbReference type="Pfam" id="PF01336">
    <property type="entry name" value="tRNA_anti-codon"/>
    <property type="match status" value="1"/>
</dbReference>
<dbReference type="PANTHER" id="PTHR22594">
    <property type="entry name" value="ASPARTYL/LYSYL-TRNA SYNTHETASE"/>
    <property type="match status" value="1"/>
</dbReference>
<comment type="caution">
    <text evidence="14">The sequence shown here is derived from an EMBL/GenBank/DDBJ whole genome shotgun (WGS) entry which is preliminary data.</text>
</comment>
<evidence type="ECO:0000256" key="3">
    <source>
        <dbReference type="ARBA" id="ARBA00012816"/>
    </source>
</evidence>
<dbReference type="FunFam" id="2.40.50.140:FF:000151">
    <property type="entry name" value="Asparagine--tRNA ligase, cytoplasmic"/>
    <property type="match status" value="1"/>
</dbReference>
<dbReference type="PRINTS" id="PR01042">
    <property type="entry name" value="TRNASYNTHASP"/>
</dbReference>
<keyword evidence="15" id="KW-1185">Reference proteome</keyword>
<dbReference type="Pfam" id="PF00152">
    <property type="entry name" value="tRNA-synt_2"/>
    <property type="match status" value="1"/>
</dbReference>
<dbReference type="Gene3D" id="3.30.930.10">
    <property type="entry name" value="Bira Bifunctional Protein, Domain 2"/>
    <property type="match status" value="1"/>
</dbReference>
<keyword evidence="9" id="KW-0030">Aminoacyl-tRNA synthetase</keyword>
<keyword evidence="6" id="KW-0547">Nucleotide-binding</keyword>